<dbReference type="EMBL" id="MBAD02002369">
    <property type="protein sequence ID" value="RLN48025.1"/>
    <property type="molecule type" value="Genomic_DNA"/>
</dbReference>
<evidence type="ECO:0000256" key="4">
    <source>
        <dbReference type="ARBA" id="ARBA00022737"/>
    </source>
</evidence>
<dbReference type="PANTHER" id="PTHR24223:SF443">
    <property type="entry name" value="MULTIDRUG-RESISTANCE LIKE PROTEIN 1, ISOFORM I"/>
    <property type="match status" value="1"/>
</dbReference>
<evidence type="ECO:0000256" key="10">
    <source>
        <dbReference type="SAM" id="Phobius"/>
    </source>
</evidence>
<evidence type="ECO:0000256" key="1">
    <source>
        <dbReference type="ARBA" id="ARBA00004127"/>
    </source>
</evidence>
<evidence type="ECO:0000256" key="5">
    <source>
        <dbReference type="ARBA" id="ARBA00022741"/>
    </source>
</evidence>
<dbReference type="InterPro" id="IPR011527">
    <property type="entry name" value="ABC1_TM_dom"/>
</dbReference>
<dbReference type="AlphaFoldDB" id="A0A3F2RAY4"/>
<name>A0A3F2RAY4_9STRA</name>
<accession>A0A3F2RAY4</accession>
<reference evidence="14 15" key="1">
    <citation type="submission" date="2018-07" db="EMBL/GenBank/DDBJ databases">
        <title>Genome sequencing of oomycete isolates from Chile give support for New Zealand origin for Phytophthora kernoviae and make available the first Nothophytophthora sp. genome.</title>
        <authorList>
            <person name="Studholme D.J."/>
            <person name="Sanfuentes E."/>
            <person name="Panda P."/>
            <person name="Hill R."/>
            <person name="Sambles C."/>
            <person name="Grant M."/>
            <person name="Williams N.M."/>
            <person name="Mcdougal R.L."/>
        </authorList>
    </citation>
    <scope>NUCLEOTIDE SEQUENCE [LARGE SCALE GENOMIC DNA]</scope>
    <source>
        <strain evidence="13">Chile6</strain>
        <strain evidence="12">Chile7</strain>
    </source>
</reference>
<feature type="region of interest" description="Disordered" evidence="9">
    <location>
        <begin position="1"/>
        <end position="20"/>
    </location>
</feature>
<evidence type="ECO:0000259" key="11">
    <source>
        <dbReference type="PROSITE" id="PS50929"/>
    </source>
</evidence>
<feature type="domain" description="ABC transmembrane type-1" evidence="11">
    <location>
        <begin position="116"/>
        <end position="397"/>
    </location>
</feature>
<evidence type="ECO:0000256" key="7">
    <source>
        <dbReference type="ARBA" id="ARBA00022989"/>
    </source>
</evidence>
<feature type="transmembrane region" description="Helical" evidence="10">
    <location>
        <begin position="234"/>
        <end position="252"/>
    </location>
</feature>
<keyword evidence="2" id="KW-0813">Transport</keyword>
<dbReference type="GO" id="GO:0140359">
    <property type="term" value="F:ABC-type transporter activity"/>
    <property type="evidence" value="ECO:0007669"/>
    <property type="project" value="InterPro"/>
</dbReference>
<feature type="non-terminal residue" evidence="13">
    <location>
        <position position="450"/>
    </location>
</feature>
<evidence type="ECO:0000313" key="14">
    <source>
        <dbReference type="Proteomes" id="UP000277300"/>
    </source>
</evidence>
<dbReference type="CDD" id="cd18579">
    <property type="entry name" value="ABC_6TM_ABCC_D1"/>
    <property type="match status" value="1"/>
</dbReference>
<evidence type="ECO:0000256" key="8">
    <source>
        <dbReference type="ARBA" id="ARBA00023136"/>
    </source>
</evidence>
<dbReference type="GO" id="GO:0012505">
    <property type="term" value="C:endomembrane system"/>
    <property type="evidence" value="ECO:0007669"/>
    <property type="project" value="UniProtKB-SubCell"/>
</dbReference>
<dbReference type="Proteomes" id="UP000277300">
    <property type="component" value="Unassembled WGS sequence"/>
</dbReference>
<dbReference type="SUPFAM" id="SSF90123">
    <property type="entry name" value="ABC transporter transmembrane region"/>
    <property type="match status" value="1"/>
</dbReference>
<keyword evidence="4" id="KW-0677">Repeat</keyword>
<comment type="subcellular location">
    <subcellularLocation>
        <location evidence="1">Endomembrane system</location>
        <topology evidence="1">Multi-pass membrane protein</topology>
    </subcellularLocation>
</comment>
<dbReference type="InterPro" id="IPR044746">
    <property type="entry name" value="ABCC_6TM_D1"/>
</dbReference>
<evidence type="ECO:0000313" key="12">
    <source>
        <dbReference type="EMBL" id="RLN48025.1"/>
    </source>
</evidence>
<dbReference type="Gene3D" id="1.20.1560.10">
    <property type="entry name" value="ABC transporter type 1, transmembrane domain"/>
    <property type="match status" value="1"/>
</dbReference>
<dbReference type="FunFam" id="1.20.1560.10:FF:000362">
    <property type="entry name" value="Uncharacterized protein"/>
    <property type="match status" value="1"/>
</dbReference>
<comment type="caution">
    <text evidence="13">The sequence shown here is derived from an EMBL/GenBank/DDBJ whole genome shotgun (WGS) entry which is preliminary data.</text>
</comment>
<keyword evidence="6" id="KW-0067">ATP-binding</keyword>
<keyword evidence="5" id="KW-0547">Nucleotide-binding</keyword>
<dbReference type="PROSITE" id="PS50929">
    <property type="entry name" value="ABC_TM1F"/>
    <property type="match status" value="1"/>
</dbReference>
<keyword evidence="8 10" id="KW-0472">Membrane</keyword>
<dbReference type="InterPro" id="IPR050173">
    <property type="entry name" value="ABC_transporter_C-like"/>
</dbReference>
<dbReference type="EMBL" id="MBDO02001088">
    <property type="protein sequence ID" value="RLN50777.1"/>
    <property type="molecule type" value="Genomic_DNA"/>
</dbReference>
<dbReference type="OrthoDB" id="74382at2759"/>
<evidence type="ECO:0000313" key="15">
    <source>
        <dbReference type="Proteomes" id="UP000284657"/>
    </source>
</evidence>
<dbReference type="PANTHER" id="PTHR24223">
    <property type="entry name" value="ATP-BINDING CASSETTE SUB-FAMILY C"/>
    <property type="match status" value="1"/>
</dbReference>
<evidence type="ECO:0000256" key="6">
    <source>
        <dbReference type="ARBA" id="ARBA00022840"/>
    </source>
</evidence>
<dbReference type="Proteomes" id="UP000284657">
    <property type="component" value="Unassembled WGS sequence"/>
</dbReference>
<sequence length="450" mass="50366">MGALLEPTESPLSTINPRNRYDTFPHLNDDVDKTKRHFTDVASTPGTTSFWSRLLFSYANPLVALGNTRQLHSEDLWELEGELRSTTAFEEFNGHYERHGKSIFKGMATAYGGEFLLWGLAVLFSTACNLVAPVVLHHVVDTLSVAGIDLNNLSVWLGMFFASRFVNAILSIQMYYALEMIAIRLTVTLKTLLFQKAMRRNIQTKNDSNVVDISNLISTDVNNVLWAAFQVNKLWVIPIQITVAVWMLYAVIGFAAFAGLAVIAVSMLASFVIARFSGIAFVDIMKRKDDRLSAIKEVFSAIQIVKLNAWEDKFADKIHKLRVVELSAVKRFLYLGAVNITILWSSPLVVSAVSFAVYAIIMEKTLTAAKVFTALALFNVLRDPLRDLPSVIQMFIQAKISLERFSEYLALDEVTPNNVIRDDTAQPQDVVMSIQDGTFGWTKDAVLLNH</sequence>
<feature type="transmembrane region" description="Helical" evidence="10">
    <location>
        <begin position="115"/>
        <end position="136"/>
    </location>
</feature>
<dbReference type="Pfam" id="PF00664">
    <property type="entry name" value="ABC_membrane"/>
    <property type="match status" value="1"/>
</dbReference>
<dbReference type="GO" id="GO:0005524">
    <property type="term" value="F:ATP binding"/>
    <property type="evidence" value="ECO:0007669"/>
    <property type="project" value="UniProtKB-KW"/>
</dbReference>
<dbReference type="GO" id="GO:0016020">
    <property type="term" value="C:membrane"/>
    <property type="evidence" value="ECO:0007669"/>
    <property type="project" value="InterPro"/>
</dbReference>
<evidence type="ECO:0000256" key="3">
    <source>
        <dbReference type="ARBA" id="ARBA00022692"/>
    </source>
</evidence>
<proteinExistence type="predicted"/>
<gene>
    <name evidence="12" type="ORF">BBJ29_009966</name>
    <name evidence="13" type="ORF">BBP00_00010000</name>
</gene>
<dbReference type="InterPro" id="IPR036640">
    <property type="entry name" value="ABC1_TM_sf"/>
</dbReference>
<evidence type="ECO:0000256" key="9">
    <source>
        <dbReference type="SAM" id="MobiDB-lite"/>
    </source>
</evidence>
<keyword evidence="3 10" id="KW-0812">Transmembrane</keyword>
<organism evidence="13 14">
    <name type="scientific">Phytophthora kernoviae</name>
    <dbReference type="NCBI Taxonomy" id="325452"/>
    <lineage>
        <taxon>Eukaryota</taxon>
        <taxon>Sar</taxon>
        <taxon>Stramenopiles</taxon>
        <taxon>Oomycota</taxon>
        <taxon>Peronosporomycetes</taxon>
        <taxon>Peronosporales</taxon>
        <taxon>Peronosporaceae</taxon>
        <taxon>Phytophthora</taxon>
    </lineage>
</organism>
<feature type="transmembrane region" description="Helical" evidence="10">
    <location>
        <begin position="332"/>
        <end position="361"/>
    </location>
</feature>
<keyword evidence="7 10" id="KW-1133">Transmembrane helix</keyword>
<evidence type="ECO:0000313" key="13">
    <source>
        <dbReference type="EMBL" id="RLN50777.1"/>
    </source>
</evidence>
<protein>
    <recommendedName>
        <fullName evidence="11">ABC transmembrane type-1 domain-containing protein</fullName>
    </recommendedName>
</protein>
<feature type="transmembrane region" description="Helical" evidence="10">
    <location>
        <begin position="258"/>
        <end position="282"/>
    </location>
</feature>
<evidence type="ECO:0000256" key="2">
    <source>
        <dbReference type="ARBA" id="ARBA00022448"/>
    </source>
</evidence>
<feature type="transmembrane region" description="Helical" evidence="10">
    <location>
        <begin position="156"/>
        <end position="178"/>
    </location>
</feature>